<evidence type="ECO:0000313" key="1">
    <source>
        <dbReference type="EMBL" id="KAE9010146.1"/>
    </source>
</evidence>
<reference evidence="1 2" key="1">
    <citation type="submission" date="2018-09" db="EMBL/GenBank/DDBJ databases">
        <title>Genomic investigation of the strawberry pathogen Phytophthora fragariae indicates pathogenicity is determined by transcriptional variation in three key races.</title>
        <authorList>
            <person name="Adams T.M."/>
            <person name="Armitage A.D."/>
            <person name="Sobczyk M.K."/>
            <person name="Bates H.J."/>
            <person name="Dunwell J.M."/>
            <person name="Nellist C.F."/>
            <person name="Harrison R.J."/>
        </authorList>
    </citation>
    <scope>NUCLEOTIDE SEQUENCE [LARGE SCALE GENOMIC DNA]</scope>
    <source>
        <strain evidence="1 2">SCRP249</strain>
    </source>
</reference>
<protein>
    <submittedName>
        <fullName evidence="1">Uncharacterized protein</fullName>
    </submittedName>
</protein>
<proteinExistence type="predicted"/>
<sequence length="36" mass="3966">MVGSISLIFILSTVHQGMDLSLTFNWEGILNGTIKE</sequence>
<gene>
    <name evidence="1" type="ORF">PR001_g16256</name>
</gene>
<organism evidence="1 2">
    <name type="scientific">Phytophthora rubi</name>
    <dbReference type="NCBI Taxonomy" id="129364"/>
    <lineage>
        <taxon>Eukaryota</taxon>
        <taxon>Sar</taxon>
        <taxon>Stramenopiles</taxon>
        <taxon>Oomycota</taxon>
        <taxon>Peronosporomycetes</taxon>
        <taxon>Peronosporales</taxon>
        <taxon>Peronosporaceae</taxon>
        <taxon>Phytophthora</taxon>
    </lineage>
</organism>
<evidence type="ECO:0000313" key="2">
    <source>
        <dbReference type="Proteomes" id="UP000429607"/>
    </source>
</evidence>
<dbReference type="Proteomes" id="UP000429607">
    <property type="component" value="Unassembled WGS sequence"/>
</dbReference>
<comment type="caution">
    <text evidence="1">The sequence shown here is derived from an EMBL/GenBank/DDBJ whole genome shotgun (WGS) entry which is preliminary data.</text>
</comment>
<dbReference type="AlphaFoldDB" id="A0A6A3KRJ9"/>
<name>A0A6A3KRJ9_9STRA</name>
<dbReference type="EMBL" id="QXFV01001272">
    <property type="protein sequence ID" value="KAE9010146.1"/>
    <property type="molecule type" value="Genomic_DNA"/>
</dbReference>
<accession>A0A6A3KRJ9</accession>